<keyword evidence="8" id="KW-1185">Reference proteome</keyword>
<dbReference type="Gene3D" id="3.40.50.300">
    <property type="entry name" value="P-loop containing nucleotide triphosphate hydrolases"/>
    <property type="match status" value="1"/>
</dbReference>
<dbReference type="SMART" id="SM00382">
    <property type="entry name" value="AAA"/>
    <property type="match status" value="1"/>
</dbReference>
<dbReference type="Pfam" id="PF08352">
    <property type="entry name" value="oligo_HPY"/>
    <property type="match status" value="1"/>
</dbReference>
<dbReference type="NCBIfam" id="TIGR01727">
    <property type="entry name" value="oligo_HPY"/>
    <property type="match status" value="1"/>
</dbReference>
<name>A0A6L7G765_9RHOB</name>
<comment type="caution">
    <text evidence="7">The sequence shown here is derived from an EMBL/GenBank/DDBJ whole genome shotgun (WGS) entry which is preliminary data.</text>
</comment>
<dbReference type="PROSITE" id="PS00211">
    <property type="entry name" value="ABC_TRANSPORTER_1"/>
    <property type="match status" value="1"/>
</dbReference>
<evidence type="ECO:0000256" key="3">
    <source>
        <dbReference type="ARBA" id="ARBA00022448"/>
    </source>
</evidence>
<dbReference type="EMBL" id="WUMU01000013">
    <property type="protein sequence ID" value="MXN18513.1"/>
    <property type="molecule type" value="Genomic_DNA"/>
</dbReference>
<proteinExistence type="inferred from homology"/>
<dbReference type="InterPro" id="IPR013563">
    <property type="entry name" value="Oligopep_ABC_C"/>
</dbReference>
<evidence type="ECO:0000256" key="2">
    <source>
        <dbReference type="ARBA" id="ARBA00005417"/>
    </source>
</evidence>
<dbReference type="PANTHER" id="PTHR43776">
    <property type="entry name" value="TRANSPORT ATP-BINDING PROTEIN"/>
    <property type="match status" value="1"/>
</dbReference>
<dbReference type="SUPFAM" id="SSF52540">
    <property type="entry name" value="P-loop containing nucleoside triphosphate hydrolases"/>
    <property type="match status" value="1"/>
</dbReference>
<dbReference type="FunFam" id="3.40.50.300:FF:000016">
    <property type="entry name" value="Oligopeptide ABC transporter ATP-binding component"/>
    <property type="match status" value="1"/>
</dbReference>
<evidence type="ECO:0000256" key="4">
    <source>
        <dbReference type="ARBA" id="ARBA00022741"/>
    </source>
</evidence>
<reference evidence="7 8" key="1">
    <citation type="submission" date="2019-12" db="EMBL/GenBank/DDBJ databases">
        <authorList>
            <person name="Li M."/>
        </authorList>
    </citation>
    <scope>NUCLEOTIDE SEQUENCE [LARGE SCALE GENOMIC DNA]</scope>
    <source>
        <strain evidence="7 8">GBMRC 2024</strain>
    </source>
</reference>
<comment type="subcellular location">
    <subcellularLocation>
        <location evidence="1">Cell inner membrane</location>
        <topology evidence="1">Peripheral membrane protein</topology>
    </subcellularLocation>
</comment>
<evidence type="ECO:0000256" key="5">
    <source>
        <dbReference type="ARBA" id="ARBA00022840"/>
    </source>
</evidence>
<gene>
    <name evidence="7" type="ORF">GR170_11755</name>
</gene>
<organism evidence="7 8">
    <name type="scientific">Pseudooceanicola albus</name>
    <dbReference type="NCBI Taxonomy" id="2692189"/>
    <lineage>
        <taxon>Bacteria</taxon>
        <taxon>Pseudomonadati</taxon>
        <taxon>Pseudomonadota</taxon>
        <taxon>Alphaproteobacteria</taxon>
        <taxon>Rhodobacterales</taxon>
        <taxon>Paracoccaceae</taxon>
        <taxon>Pseudooceanicola</taxon>
    </lineage>
</organism>
<evidence type="ECO:0000256" key="1">
    <source>
        <dbReference type="ARBA" id="ARBA00004417"/>
    </source>
</evidence>
<dbReference type="RefSeq" id="WP_160894645.1">
    <property type="nucleotide sequence ID" value="NZ_WUMU01000013.1"/>
</dbReference>
<dbReference type="AlphaFoldDB" id="A0A6L7G765"/>
<dbReference type="PROSITE" id="PS50893">
    <property type="entry name" value="ABC_TRANSPORTER_2"/>
    <property type="match status" value="1"/>
</dbReference>
<dbReference type="NCBIfam" id="NF008453">
    <property type="entry name" value="PRK11308.1"/>
    <property type="match status" value="1"/>
</dbReference>
<keyword evidence="4" id="KW-0547">Nucleotide-binding</keyword>
<sequence length="317" mass="33990">MTALLELSNVSKSFDLRAGLFQRVIGHVHAVSGVSARVERGRTLGLVGESGCGKSTLARVIVGLHGLSGGEVRFDGQPVQGHDRALSRRIQFIFQDPNASLDPRVTVGESIGEGLVIHGIGDAKARRAAVGRMLEVVGLPPEAADRFPHEFSGGQRQRIGIARALILEPELLICDEPTSALDVSVQAQVLNLLMRLKEELGLTMLFISHNLAVVEHIADDVMVMYLGRAVEIAPVATLFATPRHPYTRALLSATPVADPTRRGQRIRLEGDIPSPVAPPPGCAFHPRCPLATEVCRSTPPALREIGEAQVSCHHAEG</sequence>
<dbReference type="PANTHER" id="PTHR43776:SF7">
    <property type="entry name" value="D,D-DIPEPTIDE TRANSPORT ATP-BINDING PROTEIN DDPF-RELATED"/>
    <property type="match status" value="1"/>
</dbReference>
<dbReference type="InterPro" id="IPR003439">
    <property type="entry name" value="ABC_transporter-like_ATP-bd"/>
</dbReference>
<dbReference type="InterPro" id="IPR027417">
    <property type="entry name" value="P-loop_NTPase"/>
</dbReference>
<dbReference type="GO" id="GO:0016887">
    <property type="term" value="F:ATP hydrolysis activity"/>
    <property type="evidence" value="ECO:0007669"/>
    <property type="project" value="InterPro"/>
</dbReference>
<accession>A0A6L7G765</accession>
<dbReference type="Proteomes" id="UP000477911">
    <property type="component" value="Unassembled WGS sequence"/>
</dbReference>
<dbReference type="GO" id="GO:0055085">
    <property type="term" value="P:transmembrane transport"/>
    <property type="evidence" value="ECO:0007669"/>
    <property type="project" value="UniProtKB-ARBA"/>
</dbReference>
<dbReference type="Pfam" id="PF00005">
    <property type="entry name" value="ABC_tran"/>
    <property type="match status" value="1"/>
</dbReference>
<evidence type="ECO:0000313" key="7">
    <source>
        <dbReference type="EMBL" id="MXN18513.1"/>
    </source>
</evidence>
<protein>
    <submittedName>
        <fullName evidence="7">Dipeptide ABC transporter ATP-binding protein</fullName>
    </submittedName>
</protein>
<dbReference type="InterPro" id="IPR003593">
    <property type="entry name" value="AAA+_ATPase"/>
</dbReference>
<evidence type="ECO:0000259" key="6">
    <source>
        <dbReference type="PROSITE" id="PS50893"/>
    </source>
</evidence>
<dbReference type="GO" id="GO:0005524">
    <property type="term" value="F:ATP binding"/>
    <property type="evidence" value="ECO:0007669"/>
    <property type="project" value="UniProtKB-KW"/>
</dbReference>
<dbReference type="CDD" id="cd03257">
    <property type="entry name" value="ABC_NikE_OppD_transporters"/>
    <property type="match status" value="1"/>
</dbReference>
<dbReference type="InterPro" id="IPR050319">
    <property type="entry name" value="ABC_transp_ATP-bind"/>
</dbReference>
<dbReference type="GO" id="GO:0015833">
    <property type="term" value="P:peptide transport"/>
    <property type="evidence" value="ECO:0007669"/>
    <property type="project" value="InterPro"/>
</dbReference>
<evidence type="ECO:0000313" key="8">
    <source>
        <dbReference type="Proteomes" id="UP000477911"/>
    </source>
</evidence>
<dbReference type="GO" id="GO:0005886">
    <property type="term" value="C:plasma membrane"/>
    <property type="evidence" value="ECO:0007669"/>
    <property type="project" value="UniProtKB-SubCell"/>
</dbReference>
<feature type="domain" description="ABC transporter" evidence="6">
    <location>
        <begin position="5"/>
        <end position="251"/>
    </location>
</feature>
<comment type="similarity">
    <text evidence="2">Belongs to the ABC transporter superfamily.</text>
</comment>
<keyword evidence="3" id="KW-0813">Transport</keyword>
<keyword evidence="5 7" id="KW-0067">ATP-binding</keyword>
<dbReference type="InterPro" id="IPR017871">
    <property type="entry name" value="ABC_transporter-like_CS"/>
</dbReference>